<name>M8AXT7_AEGTA</name>
<dbReference type="PANTHER" id="PTHR11895">
    <property type="entry name" value="TRANSAMIDASE"/>
    <property type="match status" value="1"/>
</dbReference>
<dbReference type="GO" id="GO:0070291">
    <property type="term" value="P:N-acylethanolamine metabolic process"/>
    <property type="evidence" value="ECO:0007669"/>
    <property type="project" value="TreeGrafter"/>
</dbReference>
<protein>
    <recommendedName>
        <fullName evidence="1">Amidase domain-containing protein</fullName>
    </recommendedName>
</protein>
<reference evidence="2" key="1">
    <citation type="submission" date="2015-06" db="UniProtKB">
        <authorList>
            <consortium name="EnsemblPlants"/>
        </authorList>
    </citation>
    <scope>IDENTIFICATION</scope>
</reference>
<dbReference type="InterPro" id="IPR036928">
    <property type="entry name" value="AS_sf"/>
</dbReference>
<dbReference type="PANTHER" id="PTHR11895:SF177">
    <property type="entry name" value="AMIDASE DOMAIN-CONTAINING PROTEIN"/>
    <property type="match status" value="1"/>
</dbReference>
<evidence type="ECO:0000259" key="1">
    <source>
        <dbReference type="Pfam" id="PF01425"/>
    </source>
</evidence>
<dbReference type="AlphaFoldDB" id="M8AXT7"/>
<organism evidence="2">
    <name type="scientific">Aegilops tauschii</name>
    <name type="common">Tausch's goatgrass</name>
    <name type="synonym">Aegilops squarrosa</name>
    <dbReference type="NCBI Taxonomy" id="37682"/>
    <lineage>
        <taxon>Eukaryota</taxon>
        <taxon>Viridiplantae</taxon>
        <taxon>Streptophyta</taxon>
        <taxon>Embryophyta</taxon>
        <taxon>Tracheophyta</taxon>
        <taxon>Spermatophyta</taxon>
        <taxon>Magnoliopsida</taxon>
        <taxon>Liliopsida</taxon>
        <taxon>Poales</taxon>
        <taxon>Poaceae</taxon>
        <taxon>BOP clade</taxon>
        <taxon>Pooideae</taxon>
        <taxon>Triticodae</taxon>
        <taxon>Triticeae</taxon>
        <taxon>Triticinae</taxon>
        <taxon>Aegilops</taxon>
    </lineage>
</organism>
<dbReference type="SUPFAM" id="SSF75304">
    <property type="entry name" value="Amidase signature (AS) enzymes"/>
    <property type="match status" value="1"/>
</dbReference>
<dbReference type="EnsemblPlants" id="EMT06505">
    <property type="protein sequence ID" value="EMT06505"/>
    <property type="gene ID" value="F775_33254"/>
</dbReference>
<evidence type="ECO:0000313" key="2">
    <source>
        <dbReference type="EnsemblPlants" id="EMT06505"/>
    </source>
</evidence>
<dbReference type="GO" id="GO:0047412">
    <property type="term" value="F:N-(long-chain-acyl)ethanolamine deacylase activity"/>
    <property type="evidence" value="ECO:0007669"/>
    <property type="project" value="TreeGrafter"/>
</dbReference>
<proteinExistence type="predicted"/>
<dbReference type="InterPro" id="IPR023631">
    <property type="entry name" value="Amidase_dom"/>
</dbReference>
<dbReference type="InterPro" id="IPR000120">
    <property type="entry name" value="Amidase"/>
</dbReference>
<feature type="domain" description="Amidase" evidence="1">
    <location>
        <begin position="109"/>
        <end position="164"/>
    </location>
</feature>
<dbReference type="GO" id="GO:0016020">
    <property type="term" value="C:membrane"/>
    <property type="evidence" value="ECO:0007669"/>
    <property type="project" value="TreeGrafter"/>
</dbReference>
<dbReference type="Gene3D" id="3.90.1300.10">
    <property type="entry name" value="Amidase signature (AS) domain"/>
    <property type="match status" value="1"/>
</dbReference>
<accession>M8AXT7</accession>
<sequence length="233" mass="26259">MDAYWSRAGARGCDPRDDRDPVERVEEALQCLAPYDPSRRFASANEKNPFLYWKILDFAHACRSGITTPSAVAEHVIAGVEEWNNKKPPMPMLIYFDAHDLTKQADASTKRFEQGATTFFDKIRPVEKDAVLVARLRKCGVIFIGKANMHELGIGVIGNNPNYHTGLIHGVKDNVSSPLQPITFLRFVQLFDTAEPHKQPITLRKHAKDSCEYAVWNSHPTHQQIILIPVELG</sequence>
<dbReference type="ExpressionAtlas" id="M8AXT7">
    <property type="expression patterns" value="baseline"/>
</dbReference>
<dbReference type="Pfam" id="PF01425">
    <property type="entry name" value="Amidase"/>
    <property type="match status" value="1"/>
</dbReference>